<dbReference type="Gene3D" id="3.90.75.10">
    <property type="entry name" value="Homing Intron 3 (I-ppo) Encoded Endonuclease, Chain A"/>
    <property type="match status" value="1"/>
</dbReference>
<dbReference type="EMBL" id="JBBPDW010000006">
    <property type="protein sequence ID" value="KAK7551395.1"/>
    <property type="molecule type" value="Genomic_DNA"/>
</dbReference>
<feature type="region of interest" description="Disordered" evidence="1">
    <location>
        <begin position="17"/>
        <end position="184"/>
    </location>
</feature>
<feature type="compositionally biased region" description="Polar residues" evidence="1">
    <location>
        <begin position="29"/>
        <end position="54"/>
    </location>
</feature>
<dbReference type="InterPro" id="IPR044930">
    <property type="entry name" value="Homing_endonuclease_His-Me"/>
</dbReference>
<evidence type="ECO:0000256" key="1">
    <source>
        <dbReference type="SAM" id="MobiDB-lite"/>
    </source>
</evidence>
<sequence>MPPSRNFHRSWHWRSSFTSPYSVRGGINQPRTTTSSDSQRALNSTASLSSSPYNVVSAHDHQGLSTIFPPTPPPSQESAGENRNKRLHDDSLPSRKYHSNQSGYLQGETQAQYQHDGGKPQLFDGEGKSGGFWSPSPSPLAPSQEESEEEEIYHYQFPTPSPHVLSQEESAKDEGHSAASSIVPPKVGDAFKTLMDSKTVRQDLEAHSLPTKDADEQSLVTEYGDQYVAQQRRESHLVPMKMRKMSLLDNMSASTRERLASYVTKVFESIQDIKHDSNRCWLRPNTNKEGRVRTAISWRDRESFGTTRLQSITVEFGVVIKLLNESMSPAERQGWINEESHHLSHLCGNASCCNPKHHIIEAGAINFNRKNCHNRRFGGPKAAYVVCRHEPPCLYRTEAGIEYQPKTALGEMKEIKQFRQSTLSFSATKSSKTANPSEPTISLDSSSQFKSKADGGKTSPLDKPIELQRCSWAKADFCDLQQVHSDIRKMSLAELDTFRRLVQREQRALSPSDKLEVEMSIFKRKVELWN</sequence>
<dbReference type="Proteomes" id="UP001365128">
    <property type="component" value="Unassembled WGS sequence"/>
</dbReference>
<comment type="caution">
    <text evidence="3">The sequence shown here is derived from an EMBL/GenBank/DDBJ whole genome shotgun (WGS) entry which is preliminary data.</text>
</comment>
<accession>A0ABR1MJM8</accession>
<feature type="region of interest" description="Disordered" evidence="1">
    <location>
        <begin position="426"/>
        <end position="461"/>
    </location>
</feature>
<gene>
    <name evidence="3" type="ORF">IWX46DRAFT_380191</name>
</gene>
<dbReference type="Pfam" id="PF05551">
    <property type="entry name" value="zf-His_Me_endon"/>
    <property type="match status" value="1"/>
</dbReference>
<protein>
    <recommendedName>
        <fullName evidence="2">Zinc-binding loop region of homing endonuclease domain-containing protein</fullName>
    </recommendedName>
</protein>
<dbReference type="SUPFAM" id="SSF54060">
    <property type="entry name" value="His-Me finger endonucleases"/>
    <property type="match status" value="1"/>
</dbReference>
<organism evidence="3 4">
    <name type="scientific">Phyllosticta citricarpa</name>
    <dbReference type="NCBI Taxonomy" id="55181"/>
    <lineage>
        <taxon>Eukaryota</taxon>
        <taxon>Fungi</taxon>
        <taxon>Dikarya</taxon>
        <taxon>Ascomycota</taxon>
        <taxon>Pezizomycotina</taxon>
        <taxon>Dothideomycetes</taxon>
        <taxon>Dothideomycetes incertae sedis</taxon>
        <taxon>Botryosphaeriales</taxon>
        <taxon>Phyllostictaceae</taxon>
        <taxon>Phyllosticta</taxon>
    </lineage>
</organism>
<evidence type="ECO:0000259" key="2">
    <source>
        <dbReference type="Pfam" id="PF05551"/>
    </source>
</evidence>
<proteinExistence type="predicted"/>
<dbReference type="InterPro" id="IPR044925">
    <property type="entry name" value="His-Me_finger_sf"/>
</dbReference>
<evidence type="ECO:0000313" key="4">
    <source>
        <dbReference type="Proteomes" id="UP001365128"/>
    </source>
</evidence>
<evidence type="ECO:0000313" key="3">
    <source>
        <dbReference type="EMBL" id="KAK7551395.1"/>
    </source>
</evidence>
<feature type="compositionally biased region" description="Polar residues" evidence="1">
    <location>
        <begin position="99"/>
        <end position="113"/>
    </location>
</feature>
<name>A0ABR1MJM8_9PEZI</name>
<dbReference type="InterPro" id="IPR008704">
    <property type="entry name" value="Endonuclease_Zinc-binding_loop"/>
</dbReference>
<keyword evidence="4" id="KW-1185">Reference proteome</keyword>
<feature type="domain" description="Zinc-binding loop region of homing endonuclease" evidence="2">
    <location>
        <begin position="335"/>
        <end position="398"/>
    </location>
</feature>
<feature type="compositionally biased region" description="Basic and acidic residues" evidence="1">
    <location>
        <begin position="80"/>
        <end position="93"/>
    </location>
</feature>
<reference evidence="3 4" key="1">
    <citation type="submission" date="2024-04" db="EMBL/GenBank/DDBJ databases">
        <title>Phyllosticta paracitricarpa is synonymous to the EU quarantine fungus P. citricarpa based on phylogenomic analyses.</title>
        <authorList>
            <consortium name="Lawrence Berkeley National Laboratory"/>
            <person name="Van Ingen-Buijs V.A."/>
            <person name="Van Westerhoven A.C."/>
            <person name="Haridas S."/>
            <person name="Skiadas P."/>
            <person name="Martin F."/>
            <person name="Groenewald J.Z."/>
            <person name="Crous P.W."/>
            <person name="Seidl M.F."/>
        </authorList>
    </citation>
    <scope>NUCLEOTIDE SEQUENCE [LARGE SCALE GENOMIC DNA]</scope>
    <source>
        <strain evidence="3 4">CBS 122670</strain>
    </source>
</reference>
<feature type="compositionally biased region" description="Polar residues" evidence="1">
    <location>
        <begin position="426"/>
        <end position="450"/>
    </location>
</feature>